<keyword evidence="2" id="KW-1185">Reference proteome</keyword>
<protein>
    <submittedName>
        <fullName evidence="1">Uncharacterized protein</fullName>
    </submittedName>
</protein>
<reference evidence="1" key="3">
    <citation type="submission" date="2023-03" db="UniProtKB">
        <authorList>
            <consortium name="EnsemblPlants"/>
        </authorList>
    </citation>
    <scope>IDENTIFICATION</scope>
    <source>
        <strain evidence="1">cv. Chiifu-401-42</strain>
    </source>
</reference>
<dbReference type="EnsemblPlants" id="Bra035514.1">
    <property type="protein sequence ID" value="Bra035514.1-P"/>
    <property type="gene ID" value="Bra035514"/>
</dbReference>
<accession>M4F364</accession>
<dbReference type="InParanoid" id="M4F364"/>
<evidence type="ECO:0000313" key="2">
    <source>
        <dbReference type="Proteomes" id="UP000011750"/>
    </source>
</evidence>
<name>M4F364_BRACM</name>
<dbReference type="HOGENOM" id="CLU_2609427_0_0_1"/>
<reference evidence="1 2" key="2">
    <citation type="journal article" date="2018" name="Hortic Res">
        <title>Improved Brassica rapa reference genome by single-molecule sequencing and chromosome conformation capture technologies.</title>
        <authorList>
            <person name="Zhang L."/>
            <person name="Cai X."/>
            <person name="Wu J."/>
            <person name="Liu M."/>
            <person name="Grob S."/>
            <person name="Cheng F."/>
            <person name="Liang J."/>
            <person name="Cai C."/>
            <person name="Liu Z."/>
            <person name="Liu B."/>
            <person name="Wang F."/>
            <person name="Li S."/>
            <person name="Liu F."/>
            <person name="Li X."/>
            <person name="Cheng L."/>
            <person name="Yang W."/>
            <person name="Li M.H."/>
            <person name="Grossniklaus U."/>
            <person name="Zheng H."/>
            <person name="Wang X."/>
        </authorList>
    </citation>
    <scope>NUCLEOTIDE SEQUENCE [LARGE SCALE GENOMIC DNA]</scope>
    <source>
        <strain evidence="1 2">cv. Chiifu-401-42</strain>
    </source>
</reference>
<sequence length="79" mass="8583">MVPLLALSSQAPLISGLLRPSGKDYLLPDLGPQLSLVGPEKVLIDSNKKVSIDTPFRPLIDATNELSIDVPSRERYTLV</sequence>
<organism evidence="1 2">
    <name type="scientific">Brassica campestris</name>
    <name type="common">Field mustard</name>
    <dbReference type="NCBI Taxonomy" id="3711"/>
    <lineage>
        <taxon>Eukaryota</taxon>
        <taxon>Viridiplantae</taxon>
        <taxon>Streptophyta</taxon>
        <taxon>Embryophyta</taxon>
        <taxon>Tracheophyta</taxon>
        <taxon>Spermatophyta</taxon>
        <taxon>Magnoliopsida</taxon>
        <taxon>eudicotyledons</taxon>
        <taxon>Gunneridae</taxon>
        <taxon>Pentapetalae</taxon>
        <taxon>rosids</taxon>
        <taxon>malvids</taxon>
        <taxon>Brassicales</taxon>
        <taxon>Brassicaceae</taxon>
        <taxon>Brassiceae</taxon>
        <taxon>Brassica</taxon>
    </lineage>
</organism>
<reference evidence="1 2" key="1">
    <citation type="journal article" date="2011" name="Nat. Genet.">
        <title>The genome of the mesopolyploid crop species Brassica rapa.</title>
        <authorList>
            <consortium name="Brassica rapa Genome Sequencing Project Consortium"/>
            <person name="Wang X."/>
            <person name="Wang H."/>
            <person name="Wang J."/>
            <person name="Sun R."/>
            <person name="Wu J."/>
            <person name="Liu S."/>
            <person name="Bai Y."/>
            <person name="Mun J.H."/>
            <person name="Bancroft I."/>
            <person name="Cheng F."/>
            <person name="Huang S."/>
            <person name="Li X."/>
            <person name="Hua W."/>
            <person name="Wang J."/>
            <person name="Wang X."/>
            <person name="Freeling M."/>
            <person name="Pires J.C."/>
            <person name="Paterson A.H."/>
            <person name="Chalhoub B."/>
            <person name="Wang B."/>
            <person name="Hayward A."/>
            <person name="Sharpe A.G."/>
            <person name="Park B.S."/>
            <person name="Weisshaar B."/>
            <person name="Liu B."/>
            <person name="Li B."/>
            <person name="Liu B."/>
            <person name="Tong C."/>
            <person name="Song C."/>
            <person name="Duran C."/>
            <person name="Peng C."/>
            <person name="Geng C."/>
            <person name="Koh C."/>
            <person name="Lin C."/>
            <person name="Edwards D."/>
            <person name="Mu D."/>
            <person name="Shen D."/>
            <person name="Soumpourou E."/>
            <person name="Li F."/>
            <person name="Fraser F."/>
            <person name="Conant G."/>
            <person name="Lassalle G."/>
            <person name="King G.J."/>
            <person name="Bonnema G."/>
            <person name="Tang H."/>
            <person name="Wang H."/>
            <person name="Belcram H."/>
            <person name="Zhou H."/>
            <person name="Hirakawa H."/>
            <person name="Abe H."/>
            <person name="Guo H."/>
            <person name="Wang H."/>
            <person name="Jin H."/>
            <person name="Parkin I.A."/>
            <person name="Batley J."/>
            <person name="Kim J.S."/>
            <person name="Just J."/>
            <person name="Li J."/>
            <person name="Xu J."/>
            <person name="Deng J."/>
            <person name="Kim J.A."/>
            <person name="Li J."/>
            <person name="Yu J."/>
            <person name="Meng J."/>
            <person name="Wang J."/>
            <person name="Min J."/>
            <person name="Poulain J."/>
            <person name="Wang J."/>
            <person name="Hatakeyama K."/>
            <person name="Wu K."/>
            <person name="Wang L."/>
            <person name="Fang L."/>
            <person name="Trick M."/>
            <person name="Links M.G."/>
            <person name="Zhao M."/>
            <person name="Jin M."/>
            <person name="Ramchiary N."/>
            <person name="Drou N."/>
            <person name="Berkman P.J."/>
            <person name="Cai Q."/>
            <person name="Huang Q."/>
            <person name="Li R."/>
            <person name="Tabata S."/>
            <person name="Cheng S."/>
            <person name="Zhang S."/>
            <person name="Zhang S."/>
            <person name="Huang S."/>
            <person name="Sato S."/>
            <person name="Sun S."/>
            <person name="Kwon S.J."/>
            <person name="Choi S.R."/>
            <person name="Lee T.H."/>
            <person name="Fan W."/>
            <person name="Zhao X."/>
            <person name="Tan X."/>
            <person name="Xu X."/>
            <person name="Wang Y."/>
            <person name="Qiu Y."/>
            <person name="Yin Y."/>
            <person name="Li Y."/>
            <person name="Du Y."/>
            <person name="Liao Y."/>
            <person name="Lim Y."/>
            <person name="Narusaka Y."/>
            <person name="Wang Y."/>
            <person name="Wang Z."/>
            <person name="Li Z."/>
            <person name="Wang Z."/>
            <person name="Xiong Z."/>
            <person name="Zhang Z."/>
        </authorList>
    </citation>
    <scope>NUCLEOTIDE SEQUENCE [LARGE SCALE GENOMIC DNA]</scope>
    <source>
        <strain evidence="1 2">cv. Chiifu-401-42</strain>
    </source>
</reference>
<dbReference type="Proteomes" id="UP000011750">
    <property type="component" value="Chromosome A08"/>
</dbReference>
<evidence type="ECO:0000313" key="1">
    <source>
        <dbReference type="EnsemblPlants" id="Bra035514.1-P"/>
    </source>
</evidence>
<dbReference type="Gramene" id="Bra035514.1">
    <property type="protein sequence ID" value="Bra035514.1-P"/>
    <property type="gene ID" value="Bra035514"/>
</dbReference>
<dbReference type="AlphaFoldDB" id="M4F364"/>
<proteinExistence type="predicted"/>